<accession>A0A0E3M535</accession>
<keyword evidence="2" id="KW-1185">Reference proteome</keyword>
<gene>
    <name evidence="1" type="ORF">CSCA_0878</name>
</gene>
<dbReference type="HOGENOM" id="CLU_3326621_0_0_9"/>
<organism evidence="1 2">
    <name type="scientific">Clostridium scatologenes</name>
    <dbReference type="NCBI Taxonomy" id="1548"/>
    <lineage>
        <taxon>Bacteria</taxon>
        <taxon>Bacillati</taxon>
        <taxon>Bacillota</taxon>
        <taxon>Clostridia</taxon>
        <taxon>Eubacteriales</taxon>
        <taxon>Clostridiaceae</taxon>
        <taxon>Clostridium</taxon>
    </lineage>
</organism>
<proteinExistence type="predicted"/>
<name>A0A0E3M535_CLOSL</name>
<evidence type="ECO:0000313" key="2">
    <source>
        <dbReference type="Proteomes" id="UP000033115"/>
    </source>
</evidence>
<dbReference type="Proteomes" id="UP000033115">
    <property type="component" value="Chromosome"/>
</dbReference>
<dbReference type="KEGG" id="csq:CSCA_0878"/>
<evidence type="ECO:0000313" key="1">
    <source>
        <dbReference type="EMBL" id="AKA68003.1"/>
    </source>
</evidence>
<sequence length="38" mass="4736">MTILMNVLYNVFKSKFIDLDILRRAYQSMHLYFDKLFF</sequence>
<reference evidence="1 2" key="1">
    <citation type="journal article" date="2015" name="J. Biotechnol.">
        <title>Complete genome sequence of a malodorant-producing acetogen, Clostridium scatologenes ATCC 25775(T).</title>
        <authorList>
            <person name="Zhu Z."/>
            <person name="Guo T."/>
            <person name="Zheng H."/>
            <person name="Song T."/>
            <person name="Ouyang P."/>
            <person name="Xie J."/>
        </authorList>
    </citation>
    <scope>NUCLEOTIDE SEQUENCE [LARGE SCALE GENOMIC DNA]</scope>
    <source>
        <strain evidence="1 2">ATCC 25775</strain>
    </source>
</reference>
<protein>
    <submittedName>
        <fullName evidence="1">Uncharacterized protein</fullName>
    </submittedName>
</protein>
<dbReference type="AlphaFoldDB" id="A0A0E3M535"/>
<dbReference type="EMBL" id="CP009933">
    <property type="protein sequence ID" value="AKA68003.1"/>
    <property type="molecule type" value="Genomic_DNA"/>
</dbReference>